<dbReference type="AlphaFoldDB" id="A0ABD0R618"/>
<comment type="caution">
    <text evidence="2">The sequence shown here is derived from an EMBL/GenBank/DDBJ whole genome shotgun (WGS) entry which is preliminary data.</text>
</comment>
<dbReference type="EMBL" id="JAMKFB020000005">
    <property type="protein sequence ID" value="KAL0193949.1"/>
    <property type="molecule type" value="Genomic_DNA"/>
</dbReference>
<keyword evidence="3" id="KW-1185">Reference proteome</keyword>
<reference evidence="2 3" key="1">
    <citation type="submission" date="2024-05" db="EMBL/GenBank/DDBJ databases">
        <title>Genome sequencing and assembly of Indian major carp, Cirrhinus mrigala (Hamilton, 1822).</title>
        <authorList>
            <person name="Mohindra V."/>
            <person name="Chowdhury L.M."/>
            <person name="Lal K."/>
            <person name="Jena J.K."/>
        </authorList>
    </citation>
    <scope>NUCLEOTIDE SEQUENCE [LARGE SCALE GENOMIC DNA]</scope>
    <source>
        <strain evidence="2">CM1030</strain>
        <tissue evidence="2">Blood</tissue>
    </source>
</reference>
<accession>A0ABD0R618</accession>
<feature type="compositionally biased region" description="Basic residues" evidence="1">
    <location>
        <begin position="167"/>
        <end position="179"/>
    </location>
</feature>
<feature type="compositionally biased region" description="Low complexity" evidence="1">
    <location>
        <begin position="92"/>
        <end position="109"/>
    </location>
</feature>
<evidence type="ECO:0000313" key="2">
    <source>
        <dbReference type="EMBL" id="KAL0193949.1"/>
    </source>
</evidence>
<evidence type="ECO:0000313" key="3">
    <source>
        <dbReference type="Proteomes" id="UP001529510"/>
    </source>
</evidence>
<sequence>TPNVPHSKTIHLMVSLDENEQTLSSIVTDTDYNQSDMGVTCLDDSVSTWGAAGRRNSTLKISKVKRDSGRPVRQRRSSGTVKRKELGSPAISSATESSGETGEQSTESQKPTESAGLSPVCQDNPVRPVHYEAECSKNKEVEGLMSGVVPSGDSENTESSEQMTPGNKKRGRALKSPHAKHNVVVEEVVESGQSEQITDYTSESVARPAEHSLAPWQQADFNIDDILKPVAKSRGSVRRSLRNRRSVDLQAVGLAWVDHTSPELSKVSSAEYQNHLFLSPLKN</sequence>
<organism evidence="2 3">
    <name type="scientific">Cirrhinus mrigala</name>
    <name type="common">Mrigala</name>
    <dbReference type="NCBI Taxonomy" id="683832"/>
    <lineage>
        <taxon>Eukaryota</taxon>
        <taxon>Metazoa</taxon>
        <taxon>Chordata</taxon>
        <taxon>Craniata</taxon>
        <taxon>Vertebrata</taxon>
        <taxon>Euteleostomi</taxon>
        <taxon>Actinopterygii</taxon>
        <taxon>Neopterygii</taxon>
        <taxon>Teleostei</taxon>
        <taxon>Ostariophysi</taxon>
        <taxon>Cypriniformes</taxon>
        <taxon>Cyprinidae</taxon>
        <taxon>Labeoninae</taxon>
        <taxon>Labeonini</taxon>
        <taxon>Cirrhinus</taxon>
    </lineage>
</organism>
<feature type="non-terminal residue" evidence="2">
    <location>
        <position position="1"/>
    </location>
</feature>
<feature type="region of interest" description="Disordered" evidence="1">
    <location>
        <begin position="145"/>
        <end position="179"/>
    </location>
</feature>
<dbReference type="Proteomes" id="UP001529510">
    <property type="component" value="Unassembled WGS sequence"/>
</dbReference>
<protein>
    <submittedName>
        <fullName evidence="2">Uncharacterized protein</fullName>
    </submittedName>
</protein>
<feature type="region of interest" description="Disordered" evidence="1">
    <location>
        <begin position="65"/>
        <end position="125"/>
    </location>
</feature>
<evidence type="ECO:0000256" key="1">
    <source>
        <dbReference type="SAM" id="MobiDB-lite"/>
    </source>
</evidence>
<name>A0ABD0R618_CIRMR</name>
<feature type="compositionally biased region" description="Polar residues" evidence="1">
    <location>
        <begin position="153"/>
        <end position="165"/>
    </location>
</feature>
<proteinExistence type="predicted"/>
<gene>
    <name evidence="2" type="ORF">M9458_012245</name>
</gene>